<dbReference type="GO" id="GO:0016787">
    <property type="term" value="F:hydrolase activity"/>
    <property type="evidence" value="ECO:0007669"/>
    <property type="project" value="InterPro"/>
</dbReference>
<dbReference type="InterPro" id="IPR001604">
    <property type="entry name" value="Endo_G_ENPP1-like_dom"/>
</dbReference>
<dbReference type="PANTHER" id="PTHR13966:SF5">
    <property type="entry name" value="ENDONUCLEASE G, MITOCHONDRIAL"/>
    <property type="match status" value="1"/>
</dbReference>
<keyword evidence="3" id="KW-0812">Transmembrane</keyword>
<feature type="domain" description="ENPP1-3/EXOG-like endonuclease/phosphodiesterase" evidence="4">
    <location>
        <begin position="73"/>
        <end position="264"/>
    </location>
</feature>
<dbReference type="Proteomes" id="UP001155483">
    <property type="component" value="Unassembled WGS sequence"/>
</dbReference>
<keyword evidence="6" id="KW-0378">Hydrolase</keyword>
<keyword evidence="2" id="KW-0479">Metal-binding</keyword>
<dbReference type="SMART" id="SM00477">
    <property type="entry name" value="NUC"/>
    <property type="match status" value="1"/>
</dbReference>
<dbReference type="InterPro" id="IPR044925">
    <property type="entry name" value="His-Me_finger_sf"/>
</dbReference>
<dbReference type="CDD" id="cd00091">
    <property type="entry name" value="NUC"/>
    <property type="match status" value="1"/>
</dbReference>
<dbReference type="GO" id="GO:0003676">
    <property type="term" value="F:nucleic acid binding"/>
    <property type="evidence" value="ECO:0007669"/>
    <property type="project" value="InterPro"/>
</dbReference>
<proteinExistence type="predicted"/>
<dbReference type="RefSeq" id="WP_279298477.1">
    <property type="nucleotide sequence ID" value="NZ_JAOTIF010000017.1"/>
</dbReference>
<comment type="caution">
    <text evidence="6">The sequence shown here is derived from an EMBL/GenBank/DDBJ whole genome shotgun (WGS) entry which is preliminary data.</text>
</comment>
<dbReference type="GO" id="GO:0004519">
    <property type="term" value="F:endonuclease activity"/>
    <property type="evidence" value="ECO:0007669"/>
    <property type="project" value="UniProtKB-KW"/>
</dbReference>
<reference evidence="6" key="1">
    <citation type="submission" date="2022-09" db="EMBL/GenBank/DDBJ databases">
        <authorList>
            <person name="Yuan C."/>
            <person name="Ke Z."/>
        </authorList>
    </citation>
    <scope>NUCLEOTIDE SEQUENCE</scope>
    <source>
        <strain evidence="6">LB-8</strain>
    </source>
</reference>
<dbReference type="SMART" id="SM00892">
    <property type="entry name" value="Endonuclease_NS"/>
    <property type="match status" value="1"/>
</dbReference>
<keyword evidence="7" id="KW-1185">Reference proteome</keyword>
<reference evidence="6" key="2">
    <citation type="submission" date="2023-04" db="EMBL/GenBank/DDBJ databases">
        <title>Paracnuella aquatica gen. nov., sp. nov., a member of the family Chitinophagaceae isolated from a hot spring.</title>
        <authorList>
            <person name="Wang C."/>
        </authorList>
    </citation>
    <scope>NUCLEOTIDE SEQUENCE</scope>
    <source>
        <strain evidence="6">LB-8</strain>
    </source>
</reference>
<evidence type="ECO:0000313" key="7">
    <source>
        <dbReference type="Proteomes" id="UP001155483"/>
    </source>
</evidence>
<dbReference type="Gene3D" id="3.40.570.10">
    <property type="entry name" value="Extracellular Endonuclease, subunit A"/>
    <property type="match status" value="1"/>
</dbReference>
<dbReference type="EMBL" id="JAOTIF010000017">
    <property type="protein sequence ID" value="MCU7551038.1"/>
    <property type="molecule type" value="Genomic_DNA"/>
</dbReference>
<keyword evidence="3" id="KW-1133">Transmembrane helix</keyword>
<protein>
    <submittedName>
        <fullName evidence="6">DNA/RNA non-specific endonuclease</fullName>
    </submittedName>
</protein>
<dbReference type="PANTHER" id="PTHR13966">
    <property type="entry name" value="ENDONUCLEASE RELATED"/>
    <property type="match status" value="1"/>
</dbReference>
<keyword evidence="3" id="KW-0472">Membrane</keyword>
<keyword evidence="6" id="KW-0540">Nuclease</keyword>
<sequence>MNNRANAGFLSGRTAILIIILLLLAATIYIVASKKHQSQQTSSPNVNAQTTTTTSLANLELPAIKSNQDIVAHTGFALSYNEEHKEANWVAYKLTASQANSSQFNRTNHFMEDPEVAEGTANDEDYQGSGYDRGHLAPAEDMAWSAKSMQESFYYSNMTPQAPTFNRGVWRRLEELIRFWANYYDSIFIVTGPVLTNDLPTIGRVSVPKYFYKVVLEYNAKEVRAIGFVMPNNASYATLKSFAVSVDSVEKLTGLDFFPKLPDDVENSVESDPAINKWQWTRKKQKSEQSFK</sequence>
<dbReference type="InterPro" id="IPR040255">
    <property type="entry name" value="Non-specific_endonuclease"/>
</dbReference>
<keyword evidence="6" id="KW-0255">Endonuclease</keyword>
<dbReference type="Pfam" id="PF01223">
    <property type="entry name" value="Endonuclease_NS"/>
    <property type="match status" value="1"/>
</dbReference>
<feature type="binding site" evidence="2">
    <location>
        <position position="166"/>
    </location>
    <ligand>
        <name>Mg(2+)</name>
        <dbReference type="ChEBI" id="CHEBI:18420"/>
        <note>catalytic</note>
    </ligand>
</feature>
<evidence type="ECO:0000259" key="5">
    <source>
        <dbReference type="SMART" id="SM00892"/>
    </source>
</evidence>
<dbReference type="InterPro" id="IPR044929">
    <property type="entry name" value="DNA/RNA_non-sp_Endonuclease_sf"/>
</dbReference>
<evidence type="ECO:0000256" key="3">
    <source>
        <dbReference type="SAM" id="Phobius"/>
    </source>
</evidence>
<organism evidence="6 7">
    <name type="scientific">Paraflavisolibacter caeni</name>
    <dbReference type="NCBI Taxonomy" id="2982496"/>
    <lineage>
        <taxon>Bacteria</taxon>
        <taxon>Pseudomonadati</taxon>
        <taxon>Bacteroidota</taxon>
        <taxon>Chitinophagia</taxon>
        <taxon>Chitinophagales</taxon>
        <taxon>Chitinophagaceae</taxon>
        <taxon>Paraflavisolibacter</taxon>
    </lineage>
</organism>
<evidence type="ECO:0000256" key="1">
    <source>
        <dbReference type="PIRSR" id="PIRSR640255-1"/>
    </source>
</evidence>
<gene>
    <name evidence="6" type="ORF">OCK74_18105</name>
</gene>
<dbReference type="SUPFAM" id="SSF54060">
    <property type="entry name" value="His-Me finger endonucleases"/>
    <property type="match status" value="1"/>
</dbReference>
<dbReference type="AlphaFoldDB" id="A0A9X2XPD4"/>
<dbReference type="InterPro" id="IPR020821">
    <property type="entry name" value="ENPP1-3/EXOG-like_nuc-like"/>
</dbReference>
<feature type="transmembrane region" description="Helical" evidence="3">
    <location>
        <begin position="12"/>
        <end position="32"/>
    </location>
</feature>
<accession>A0A9X2XPD4</accession>
<evidence type="ECO:0000313" key="6">
    <source>
        <dbReference type="EMBL" id="MCU7551038.1"/>
    </source>
</evidence>
<feature type="domain" description="DNA/RNA non-specific endonuclease/pyrophosphatase/phosphodiesterase" evidence="5">
    <location>
        <begin position="72"/>
        <end position="264"/>
    </location>
</feature>
<name>A0A9X2XPD4_9BACT</name>
<feature type="active site" description="Proton acceptor" evidence="1">
    <location>
        <position position="135"/>
    </location>
</feature>
<dbReference type="GO" id="GO:0046872">
    <property type="term" value="F:metal ion binding"/>
    <property type="evidence" value="ECO:0007669"/>
    <property type="project" value="UniProtKB-KW"/>
</dbReference>
<evidence type="ECO:0000259" key="4">
    <source>
        <dbReference type="SMART" id="SM00477"/>
    </source>
</evidence>
<evidence type="ECO:0000256" key="2">
    <source>
        <dbReference type="PIRSR" id="PIRSR640255-2"/>
    </source>
</evidence>